<feature type="transmembrane region" description="Helical" evidence="7">
    <location>
        <begin position="254"/>
        <end position="280"/>
    </location>
</feature>
<evidence type="ECO:0000259" key="8">
    <source>
        <dbReference type="Pfam" id="PF02687"/>
    </source>
</evidence>
<evidence type="ECO:0000256" key="7">
    <source>
        <dbReference type="SAM" id="Phobius"/>
    </source>
</evidence>
<dbReference type="EMBL" id="QGDL01000006">
    <property type="protein sequence ID" value="PWJ29402.1"/>
    <property type="molecule type" value="Genomic_DNA"/>
</dbReference>
<dbReference type="InterPro" id="IPR050250">
    <property type="entry name" value="Macrolide_Exporter_MacB"/>
</dbReference>
<gene>
    <name evidence="9" type="ORF">A8806_106139</name>
</gene>
<evidence type="ECO:0000313" key="9">
    <source>
        <dbReference type="EMBL" id="PWJ29402.1"/>
    </source>
</evidence>
<evidence type="ECO:0000313" key="10">
    <source>
        <dbReference type="Proteomes" id="UP000245845"/>
    </source>
</evidence>
<evidence type="ECO:0000256" key="1">
    <source>
        <dbReference type="ARBA" id="ARBA00004651"/>
    </source>
</evidence>
<keyword evidence="3 7" id="KW-0812">Transmembrane</keyword>
<evidence type="ECO:0000256" key="6">
    <source>
        <dbReference type="ARBA" id="ARBA00038076"/>
    </source>
</evidence>
<reference evidence="9 10" key="1">
    <citation type="submission" date="2018-05" db="EMBL/GenBank/DDBJ databases">
        <title>The Hungate 1000. A catalogue of reference genomes from the rumen microbiome.</title>
        <authorList>
            <person name="Kelly W."/>
        </authorList>
    </citation>
    <scope>NUCLEOTIDE SEQUENCE [LARGE SCALE GENOMIC DNA]</scope>
    <source>
        <strain evidence="9 10">NLAE-zl-C242</strain>
    </source>
</reference>
<feature type="transmembrane region" description="Helical" evidence="7">
    <location>
        <begin position="776"/>
        <end position="797"/>
    </location>
</feature>
<accession>A0A2Y9BJG1</accession>
<evidence type="ECO:0000256" key="5">
    <source>
        <dbReference type="ARBA" id="ARBA00023136"/>
    </source>
</evidence>
<dbReference type="PANTHER" id="PTHR30572">
    <property type="entry name" value="MEMBRANE COMPONENT OF TRANSPORTER-RELATED"/>
    <property type="match status" value="1"/>
</dbReference>
<feature type="transmembrane region" description="Helical" evidence="7">
    <location>
        <begin position="688"/>
        <end position="709"/>
    </location>
</feature>
<evidence type="ECO:0000256" key="3">
    <source>
        <dbReference type="ARBA" id="ARBA00022692"/>
    </source>
</evidence>
<feature type="transmembrane region" description="Helical" evidence="7">
    <location>
        <begin position="412"/>
        <end position="435"/>
    </location>
</feature>
<proteinExistence type="inferred from homology"/>
<comment type="similarity">
    <text evidence="6">Belongs to the ABC-4 integral membrane protein family.</text>
</comment>
<feature type="transmembrane region" description="Helical" evidence="7">
    <location>
        <begin position="311"/>
        <end position="331"/>
    </location>
</feature>
<keyword evidence="10" id="KW-1185">Reference proteome</keyword>
<dbReference type="Pfam" id="PF02687">
    <property type="entry name" value="FtsX"/>
    <property type="match status" value="2"/>
</dbReference>
<keyword evidence="2" id="KW-1003">Cell membrane</keyword>
<keyword evidence="4 7" id="KW-1133">Transmembrane helix</keyword>
<dbReference type="InterPro" id="IPR003838">
    <property type="entry name" value="ABC3_permease_C"/>
</dbReference>
<protein>
    <submittedName>
        <fullName evidence="9">ABC-type lipoprotein release transport system permease subunit</fullName>
    </submittedName>
</protein>
<dbReference type="AlphaFoldDB" id="A0A2Y9BJG1"/>
<comment type="subcellular location">
    <subcellularLocation>
        <location evidence="1">Cell membrane</location>
        <topology evidence="1">Multi-pass membrane protein</topology>
    </subcellularLocation>
</comment>
<keyword evidence="5 7" id="KW-0472">Membrane</keyword>
<organism evidence="9 10">
    <name type="scientific">Faecalicatena orotica</name>
    <dbReference type="NCBI Taxonomy" id="1544"/>
    <lineage>
        <taxon>Bacteria</taxon>
        <taxon>Bacillati</taxon>
        <taxon>Bacillota</taxon>
        <taxon>Clostridia</taxon>
        <taxon>Lachnospirales</taxon>
        <taxon>Lachnospiraceae</taxon>
        <taxon>Faecalicatena</taxon>
    </lineage>
</organism>
<sequence length="818" mass="90205">MKMDRNVNKTVIRRLANKSMENSRTRNLFTCLTIALSVALVLTFILYVFGSSKEKLRLLEDTAQVSYMDITPEQAEQLNTDGRVKWAAADSKAGSGKVGNNRLLVMYQDETFMERDQIEYTGELPEEDHDIMLPADYIEQLGLSVQPGDTVLLDLGNKKVRKYRVTAIVDTPSKAKNSHKIYVSLPCAMMLKGESVPTVSASVNMKGAMDMDLNTARQSALEIGKAAGIPEDQIKVNDGYFGQAGVSRLTTGSIITLVLVALLILAAAGLVIHNIFYIAVAGKVREYGQMRTLGMTRQQVRTLVSREGMILALKGMPFGILLGGVMGYALVPKGWDTFTFLGAALVCLLLGMVSVGISVRKPAKIAAATSPIEALGYTGYTEKMKESTVLKRRLTPNSLAGINLKRNRKKSILTMSSLVLAGVLLGTIATFIVSYDPGASADNFFPEGEYQLQLTAESGYDNNDTSLEGRVKAYAQLQAEDVMGEGLKAELESIDGVISAKPWKYLTIAANMFGEEQQEGVNGFTEADFALLKEMDYDGPETYDELLHGPGMVVETESNSNFKEHPIKRGDTISVVYYNQTGERIEENVPVLATIKMISWNKKNVEEGRDVRLPLSVMGSTLLMPAKMLDQWTMMNTTYGYEIAVEPEAEKAVGRELDKLFGAEENMYLSSKTETREYLENESFAMKMILYVLAVFLVAFGVINLMNTIMTNLFTRKKELGILQAVGMTKEQIRTMLSRETLSYVGVSAICTLVFGGGLGYGLVRACIQLGLGVSYTFPWIPVLLYIVLLAAMQLIMTQYGVKMLQKETLVERMKETD</sequence>
<dbReference type="GO" id="GO:0022857">
    <property type="term" value="F:transmembrane transporter activity"/>
    <property type="evidence" value="ECO:0007669"/>
    <property type="project" value="TreeGrafter"/>
</dbReference>
<dbReference type="PANTHER" id="PTHR30572:SF4">
    <property type="entry name" value="ABC TRANSPORTER PERMEASE YTRF"/>
    <property type="match status" value="1"/>
</dbReference>
<comment type="caution">
    <text evidence="9">The sequence shown here is derived from an EMBL/GenBank/DDBJ whole genome shotgun (WGS) entry which is preliminary data.</text>
</comment>
<feature type="domain" description="ABC3 transporter permease C-terminal" evidence="8">
    <location>
        <begin position="259"/>
        <end position="365"/>
    </location>
</feature>
<feature type="domain" description="ABC3 transporter permease C-terminal" evidence="8">
    <location>
        <begin position="692"/>
        <end position="804"/>
    </location>
</feature>
<evidence type="ECO:0000256" key="2">
    <source>
        <dbReference type="ARBA" id="ARBA00022475"/>
    </source>
</evidence>
<dbReference type="RefSeq" id="WP_109731251.1">
    <property type="nucleotide sequence ID" value="NZ_BAAACK010000026.1"/>
</dbReference>
<dbReference type="Proteomes" id="UP000245845">
    <property type="component" value="Unassembled WGS sequence"/>
</dbReference>
<feature type="transmembrane region" description="Helical" evidence="7">
    <location>
        <begin position="742"/>
        <end position="764"/>
    </location>
</feature>
<keyword evidence="9" id="KW-0449">Lipoprotein</keyword>
<dbReference type="GO" id="GO:0005886">
    <property type="term" value="C:plasma membrane"/>
    <property type="evidence" value="ECO:0007669"/>
    <property type="project" value="UniProtKB-SubCell"/>
</dbReference>
<feature type="transmembrane region" description="Helical" evidence="7">
    <location>
        <begin position="337"/>
        <end position="359"/>
    </location>
</feature>
<evidence type="ECO:0000256" key="4">
    <source>
        <dbReference type="ARBA" id="ARBA00022989"/>
    </source>
</evidence>
<name>A0A2Y9BJG1_9FIRM</name>